<dbReference type="HOGENOM" id="CLU_142668_4_0_0"/>
<comment type="caution">
    <text evidence="2">The sequence shown here is derived from an EMBL/GenBank/DDBJ whole genome shotgun (WGS) entry which is preliminary data.</text>
</comment>
<dbReference type="AlphaFoldDB" id="M1YXN9"/>
<gene>
    <name evidence="2" type="ORF">NITGR_260045</name>
</gene>
<accession>M1YXN9</accession>
<proteinExistence type="predicted"/>
<evidence type="ECO:0000313" key="3">
    <source>
        <dbReference type="Proteomes" id="UP000011704"/>
    </source>
</evidence>
<name>M1YXN9_NITG3</name>
<dbReference type="SUPFAM" id="SSF58113">
    <property type="entry name" value="Apolipoprotein A-I"/>
    <property type="match status" value="1"/>
</dbReference>
<dbReference type="RefSeq" id="WP_005007573.1">
    <property type="nucleotide sequence ID" value="NZ_HG422173.1"/>
</dbReference>
<protein>
    <submittedName>
        <fullName evidence="2">Uncharacterized conserved coiled coil protein</fullName>
    </submittedName>
</protein>
<dbReference type="Proteomes" id="UP000011704">
    <property type="component" value="Unassembled WGS sequence"/>
</dbReference>
<dbReference type="EMBL" id="CAQJ01000029">
    <property type="protein sequence ID" value="CCQ90240.1"/>
    <property type="molecule type" value="Genomic_DNA"/>
</dbReference>
<sequence length="96" mass="10990">MGKKEEYINWMQSKLDEVSADIDKLKAKANQAEAEAQMKYLDEVEAMRKKKADMQAKLKDVQTASEGAWEDMKTGLDKSWNELKTGIESAWSRFKG</sequence>
<organism evidence="2 3">
    <name type="scientific">Nitrospina gracilis (strain 3/211)</name>
    <dbReference type="NCBI Taxonomy" id="1266370"/>
    <lineage>
        <taxon>Bacteria</taxon>
        <taxon>Pseudomonadati</taxon>
        <taxon>Nitrospinota/Tectimicrobiota group</taxon>
        <taxon>Nitrospinota</taxon>
        <taxon>Nitrospinia</taxon>
        <taxon>Nitrospinales</taxon>
        <taxon>Nitrospinaceae</taxon>
        <taxon>Nitrospina</taxon>
    </lineage>
</organism>
<keyword evidence="1" id="KW-0175">Coiled coil</keyword>
<dbReference type="InParanoid" id="M1YXN9"/>
<evidence type="ECO:0000313" key="2">
    <source>
        <dbReference type="EMBL" id="CCQ90240.1"/>
    </source>
</evidence>
<evidence type="ECO:0000256" key="1">
    <source>
        <dbReference type="SAM" id="Coils"/>
    </source>
</evidence>
<dbReference type="OrthoDB" id="9813316at2"/>
<reference evidence="2 3" key="1">
    <citation type="journal article" date="2013" name="Front. Microbiol.">
        <title>The genome of Nitrospina gracilis illuminates the metabolism and evolution of the major marine nitrite oxidizer.</title>
        <authorList>
            <person name="Luecker S."/>
            <person name="Nowka B."/>
            <person name="Rattei T."/>
            <person name="Spieck E."/>
            <person name="and Daims H."/>
        </authorList>
    </citation>
    <scope>NUCLEOTIDE SEQUENCE [LARGE SCALE GENOMIC DNA]</scope>
    <source>
        <strain evidence="2 3">3/211</strain>
    </source>
</reference>
<keyword evidence="3" id="KW-1185">Reference proteome</keyword>
<dbReference type="STRING" id="1266370.NITGR_260045"/>
<feature type="coiled-coil region" evidence="1">
    <location>
        <begin position="8"/>
        <end position="64"/>
    </location>
</feature>